<sequence length="139" mass="15855">MLNLGTLVLHEQNLFWSDVRNLNTLFHKSPGEEFSSAIKKENHVSYYGEVLVMGKPAILNVSPPDQNQDLRLSPCRFCNVPELYLSPWNRSTSLPLHGWKLRPMSWPIPPSIYDSIQIGAYSHTLCTLRIGAENLQMHP</sequence>
<keyword evidence="2" id="KW-1185">Reference proteome</keyword>
<accession>A0AAN9L485</accession>
<name>A0AAN9L485_CANGL</name>
<evidence type="ECO:0000313" key="2">
    <source>
        <dbReference type="Proteomes" id="UP001367508"/>
    </source>
</evidence>
<dbReference type="Proteomes" id="UP001367508">
    <property type="component" value="Unassembled WGS sequence"/>
</dbReference>
<reference evidence="1 2" key="1">
    <citation type="submission" date="2024-01" db="EMBL/GenBank/DDBJ databases">
        <title>The genomes of 5 underutilized Papilionoideae crops provide insights into root nodulation and disease resistanc.</title>
        <authorList>
            <person name="Jiang F."/>
        </authorList>
    </citation>
    <scope>NUCLEOTIDE SEQUENCE [LARGE SCALE GENOMIC DNA]</scope>
    <source>
        <strain evidence="1">LVBAO_FW01</strain>
        <tissue evidence="1">Leaves</tissue>
    </source>
</reference>
<evidence type="ECO:0000313" key="1">
    <source>
        <dbReference type="EMBL" id="KAK7328451.1"/>
    </source>
</evidence>
<dbReference type="AlphaFoldDB" id="A0AAN9L485"/>
<gene>
    <name evidence="1" type="ORF">VNO77_22557</name>
</gene>
<organism evidence="1 2">
    <name type="scientific">Canavalia gladiata</name>
    <name type="common">Sword bean</name>
    <name type="synonym">Dolichos gladiatus</name>
    <dbReference type="NCBI Taxonomy" id="3824"/>
    <lineage>
        <taxon>Eukaryota</taxon>
        <taxon>Viridiplantae</taxon>
        <taxon>Streptophyta</taxon>
        <taxon>Embryophyta</taxon>
        <taxon>Tracheophyta</taxon>
        <taxon>Spermatophyta</taxon>
        <taxon>Magnoliopsida</taxon>
        <taxon>eudicotyledons</taxon>
        <taxon>Gunneridae</taxon>
        <taxon>Pentapetalae</taxon>
        <taxon>rosids</taxon>
        <taxon>fabids</taxon>
        <taxon>Fabales</taxon>
        <taxon>Fabaceae</taxon>
        <taxon>Papilionoideae</taxon>
        <taxon>50 kb inversion clade</taxon>
        <taxon>NPAAA clade</taxon>
        <taxon>indigoferoid/millettioid clade</taxon>
        <taxon>Phaseoleae</taxon>
        <taxon>Canavalia</taxon>
    </lineage>
</organism>
<protein>
    <submittedName>
        <fullName evidence="1">Uncharacterized protein</fullName>
    </submittedName>
</protein>
<comment type="caution">
    <text evidence="1">The sequence shown here is derived from an EMBL/GenBank/DDBJ whole genome shotgun (WGS) entry which is preliminary data.</text>
</comment>
<dbReference type="EMBL" id="JAYMYQ010000005">
    <property type="protein sequence ID" value="KAK7328451.1"/>
    <property type="molecule type" value="Genomic_DNA"/>
</dbReference>
<proteinExistence type="predicted"/>